<accession>A0A1I4NCD5</accession>
<dbReference type="NCBIfam" id="TIGR00099">
    <property type="entry name" value="Cof-subfamily"/>
    <property type="match status" value="1"/>
</dbReference>
<dbReference type="SUPFAM" id="SSF56784">
    <property type="entry name" value="HAD-like"/>
    <property type="match status" value="1"/>
</dbReference>
<dbReference type="PROSITE" id="PS01229">
    <property type="entry name" value="COF_2"/>
    <property type="match status" value="1"/>
</dbReference>
<evidence type="ECO:0000313" key="1">
    <source>
        <dbReference type="EMBL" id="SFM12950.1"/>
    </source>
</evidence>
<keyword evidence="2" id="KW-1185">Reference proteome</keyword>
<sequence>MVEHKIRLIISDIDGTILDEHNLIDNKLKENVGCLKRKNIPFVLASARSPRGIFPIAKELEINDSPIACYNGAFILEGTIDNYATIISHEINKTEINLIVDLLKSQFPTVSINLYSKTNWYVESYDKWAKIEASITKDTPVEKNLKLLLNTLLPFHKLLLIDEAQVVKKLLTHLNNLNLPNSAFYLSKDNYLEVTAKNVSKEKALLELADYYNVPLENIMAIGDNYNDIPMLSLAGLGVVMDNAPLEVKKAADIKTSDNTKNGVSNAIIKYVLT</sequence>
<dbReference type="Pfam" id="PF08282">
    <property type="entry name" value="Hydrolase_3"/>
    <property type="match status" value="1"/>
</dbReference>
<dbReference type="STRING" id="29563.SAMN02983006_02867"/>
<evidence type="ECO:0000313" key="2">
    <source>
        <dbReference type="Proteomes" id="UP000199006"/>
    </source>
</evidence>
<dbReference type="InterPro" id="IPR023214">
    <property type="entry name" value="HAD_sf"/>
</dbReference>
<organism evidence="1 2">
    <name type="scientific">Halanaerobium salsuginis</name>
    <dbReference type="NCBI Taxonomy" id="29563"/>
    <lineage>
        <taxon>Bacteria</taxon>
        <taxon>Bacillati</taxon>
        <taxon>Bacillota</taxon>
        <taxon>Clostridia</taxon>
        <taxon>Halanaerobiales</taxon>
        <taxon>Halanaerobiaceae</taxon>
        <taxon>Halanaerobium</taxon>
    </lineage>
</organism>
<protein>
    <recommendedName>
        <fullName evidence="3">Cof subfamily of IIB subfamily of haloacid dehalogenase superfamily/HAD-superfamily hydrolase, subfamily IIB</fullName>
    </recommendedName>
</protein>
<dbReference type="PANTHER" id="PTHR10000:SF8">
    <property type="entry name" value="HAD SUPERFAMILY HYDROLASE-LIKE, TYPE 3"/>
    <property type="match status" value="1"/>
</dbReference>
<proteinExistence type="predicted"/>
<dbReference type="GO" id="GO:0000287">
    <property type="term" value="F:magnesium ion binding"/>
    <property type="evidence" value="ECO:0007669"/>
    <property type="project" value="TreeGrafter"/>
</dbReference>
<dbReference type="AlphaFoldDB" id="A0A1I4NCD5"/>
<dbReference type="PANTHER" id="PTHR10000">
    <property type="entry name" value="PHOSPHOSERINE PHOSPHATASE"/>
    <property type="match status" value="1"/>
</dbReference>
<dbReference type="CDD" id="cd07516">
    <property type="entry name" value="HAD_Pase"/>
    <property type="match status" value="1"/>
</dbReference>
<dbReference type="InterPro" id="IPR006379">
    <property type="entry name" value="HAD-SF_hydro_IIB"/>
</dbReference>
<dbReference type="GO" id="GO:0016791">
    <property type="term" value="F:phosphatase activity"/>
    <property type="evidence" value="ECO:0007669"/>
    <property type="project" value="TreeGrafter"/>
</dbReference>
<dbReference type="RefSeq" id="WP_089862830.1">
    <property type="nucleotide sequence ID" value="NZ_FOTI01000076.1"/>
</dbReference>
<dbReference type="OrthoDB" id="9781413at2"/>
<dbReference type="GO" id="GO:0005829">
    <property type="term" value="C:cytosol"/>
    <property type="evidence" value="ECO:0007669"/>
    <property type="project" value="TreeGrafter"/>
</dbReference>
<dbReference type="EMBL" id="FOTI01000076">
    <property type="protein sequence ID" value="SFM12950.1"/>
    <property type="molecule type" value="Genomic_DNA"/>
</dbReference>
<dbReference type="Gene3D" id="3.40.50.1000">
    <property type="entry name" value="HAD superfamily/HAD-like"/>
    <property type="match status" value="1"/>
</dbReference>
<dbReference type="Proteomes" id="UP000199006">
    <property type="component" value="Unassembled WGS sequence"/>
</dbReference>
<dbReference type="SFLD" id="SFLDG01140">
    <property type="entry name" value="C2.B:_Phosphomannomutase_and_P"/>
    <property type="match status" value="1"/>
</dbReference>
<dbReference type="NCBIfam" id="TIGR01484">
    <property type="entry name" value="HAD-SF-IIB"/>
    <property type="match status" value="1"/>
</dbReference>
<dbReference type="InterPro" id="IPR036412">
    <property type="entry name" value="HAD-like_sf"/>
</dbReference>
<dbReference type="Gene3D" id="3.30.1240.10">
    <property type="match status" value="1"/>
</dbReference>
<reference evidence="1 2" key="1">
    <citation type="submission" date="2016-10" db="EMBL/GenBank/DDBJ databases">
        <authorList>
            <person name="de Groot N.N."/>
        </authorList>
    </citation>
    <scope>NUCLEOTIDE SEQUENCE [LARGE SCALE GENOMIC DNA]</scope>
    <source>
        <strain evidence="1 2">ATCC 51327</strain>
    </source>
</reference>
<dbReference type="SFLD" id="SFLDS00003">
    <property type="entry name" value="Haloacid_Dehalogenase"/>
    <property type="match status" value="1"/>
</dbReference>
<name>A0A1I4NCD5_9FIRM</name>
<gene>
    <name evidence="1" type="ORF">SAMN02983006_02867</name>
</gene>
<evidence type="ECO:0008006" key="3">
    <source>
        <dbReference type="Google" id="ProtNLM"/>
    </source>
</evidence>
<dbReference type="InterPro" id="IPR000150">
    <property type="entry name" value="Cof"/>
</dbReference>